<keyword evidence="8" id="KW-1185">Reference proteome</keyword>
<feature type="repeat" description="Solcar" evidence="5">
    <location>
        <begin position="257"/>
        <end position="348"/>
    </location>
</feature>
<dbReference type="OrthoDB" id="756301at2759"/>
<dbReference type="Proteomes" id="UP000694044">
    <property type="component" value="Unassembled WGS sequence"/>
</dbReference>
<dbReference type="EMBL" id="JAGDFM010000413">
    <property type="protein sequence ID" value="KAG7378553.1"/>
    <property type="molecule type" value="Genomic_DNA"/>
</dbReference>
<sequence>MVCFTSIPHGWAIVEASQAGVKAGSDPLAAADAPFPKPPRAAHSSPRLAMSTSPKSPIALAAQPYVCGGSSAVFAAIAIHPIDLVKVHLQLAGQTGANVTGLGVARSVVAKEGVAGLYAGLSAAVARQMVYGTARLGMHRAFSDKMIARRVANGESASLPLAIKSASAIVTGGIAATLGCPMDVALVRMQADTLAKAGEKRGYQNVFDAIVKIAGSEGVATLWRGSIPLVARGAAMNLGMMASYDQAKEMIAAQYGHGFATNMGASAVSGFACAFTSLPFDLVKSRLMNMKVDPATGKNPYSGVADCFKQIVTKEGPSKLWRGYWTYYTRCAPNAMIVLLVVEQLNAAYKKAFLD</sequence>
<organism evidence="7 8">
    <name type="scientific">Phytophthora pseudosyringae</name>
    <dbReference type="NCBI Taxonomy" id="221518"/>
    <lineage>
        <taxon>Eukaryota</taxon>
        <taxon>Sar</taxon>
        <taxon>Stramenopiles</taxon>
        <taxon>Oomycota</taxon>
        <taxon>Peronosporomycetes</taxon>
        <taxon>Peronosporales</taxon>
        <taxon>Peronosporaceae</taxon>
        <taxon>Phytophthora</taxon>
    </lineage>
</organism>
<feature type="repeat" description="Solcar" evidence="5">
    <location>
        <begin position="63"/>
        <end position="145"/>
    </location>
</feature>
<evidence type="ECO:0000256" key="6">
    <source>
        <dbReference type="RuleBase" id="RU000488"/>
    </source>
</evidence>
<dbReference type="AlphaFoldDB" id="A0A8T1VED4"/>
<proteinExistence type="inferred from homology"/>
<reference evidence="7" key="1">
    <citation type="submission" date="2021-02" db="EMBL/GenBank/DDBJ databases">
        <authorList>
            <person name="Palmer J.M."/>
        </authorList>
    </citation>
    <scope>NUCLEOTIDE SEQUENCE</scope>
    <source>
        <strain evidence="7">SCRP734</strain>
    </source>
</reference>
<evidence type="ECO:0000256" key="5">
    <source>
        <dbReference type="PROSITE-ProRule" id="PRU00282"/>
    </source>
</evidence>
<keyword evidence="5 6" id="KW-0812">Transmembrane</keyword>
<accession>A0A8T1VED4</accession>
<keyword evidence="5" id="KW-0472">Membrane</keyword>
<name>A0A8T1VED4_9STRA</name>
<dbReference type="PROSITE" id="PS50920">
    <property type="entry name" value="SOLCAR"/>
    <property type="match status" value="3"/>
</dbReference>
<evidence type="ECO:0000256" key="2">
    <source>
        <dbReference type="ARBA" id="ARBA00022448"/>
    </source>
</evidence>
<keyword evidence="3" id="KW-0677">Repeat</keyword>
<dbReference type="GO" id="GO:0016020">
    <property type="term" value="C:membrane"/>
    <property type="evidence" value="ECO:0007669"/>
    <property type="project" value="UniProtKB-UniRule"/>
</dbReference>
<keyword evidence="2 6" id="KW-0813">Transport</keyword>
<comment type="caution">
    <text evidence="7">The sequence shown here is derived from an EMBL/GenBank/DDBJ whole genome shotgun (WGS) entry which is preliminary data.</text>
</comment>
<evidence type="ECO:0000313" key="8">
    <source>
        <dbReference type="Proteomes" id="UP000694044"/>
    </source>
</evidence>
<evidence type="ECO:0000313" key="7">
    <source>
        <dbReference type="EMBL" id="KAG7378553.1"/>
    </source>
</evidence>
<dbReference type="Pfam" id="PF00153">
    <property type="entry name" value="Mito_carr"/>
    <property type="match status" value="3"/>
</dbReference>
<dbReference type="InterPro" id="IPR018108">
    <property type="entry name" value="MCP_transmembrane"/>
</dbReference>
<dbReference type="PANTHER" id="PTHR45618">
    <property type="entry name" value="MITOCHONDRIAL DICARBOXYLATE CARRIER-RELATED"/>
    <property type="match status" value="1"/>
</dbReference>
<protein>
    <recommendedName>
        <fullName evidence="9">Mitochondrial 2-oxoglutarate/malate carrier protein</fullName>
    </recommendedName>
</protein>
<dbReference type="InterPro" id="IPR050391">
    <property type="entry name" value="Mito_Metabolite_Transporter"/>
</dbReference>
<dbReference type="FunFam" id="1.50.40.10:FF:000156">
    <property type="entry name" value="Mitochondrial 2-oxoglutarate malate carrier"/>
    <property type="match status" value="1"/>
</dbReference>
<evidence type="ECO:0000256" key="4">
    <source>
        <dbReference type="ARBA" id="ARBA00022989"/>
    </source>
</evidence>
<gene>
    <name evidence="7" type="ORF">PHYPSEUDO_009918</name>
</gene>
<evidence type="ECO:0008006" key="9">
    <source>
        <dbReference type="Google" id="ProtNLM"/>
    </source>
</evidence>
<evidence type="ECO:0000256" key="1">
    <source>
        <dbReference type="ARBA" id="ARBA00006375"/>
    </source>
</evidence>
<keyword evidence="4" id="KW-1133">Transmembrane helix</keyword>
<evidence type="ECO:0000256" key="3">
    <source>
        <dbReference type="ARBA" id="ARBA00022737"/>
    </source>
</evidence>
<feature type="repeat" description="Solcar" evidence="5">
    <location>
        <begin position="159"/>
        <end position="250"/>
    </location>
</feature>
<comment type="similarity">
    <text evidence="1 6">Belongs to the mitochondrial carrier (TC 2.A.29) family.</text>
</comment>